<comment type="caution">
    <text evidence="5">The sequence shown here is derived from an EMBL/GenBank/DDBJ whole genome shotgun (WGS) entry which is preliminary data.</text>
</comment>
<evidence type="ECO:0000256" key="1">
    <source>
        <dbReference type="ARBA" id="ARBA00010254"/>
    </source>
</evidence>
<feature type="compositionally biased region" description="Low complexity" evidence="4">
    <location>
        <begin position="134"/>
        <end position="145"/>
    </location>
</feature>
<dbReference type="Pfam" id="PF00366">
    <property type="entry name" value="Ribosomal_S17"/>
    <property type="match status" value="1"/>
</dbReference>
<dbReference type="GO" id="GO:1990904">
    <property type="term" value="C:ribonucleoprotein complex"/>
    <property type="evidence" value="ECO:0007669"/>
    <property type="project" value="UniProtKB-KW"/>
</dbReference>
<keyword evidence="3" id="KW-0687">Ribonucleoprotein</keyword>
<dbReference type="GO" id="GO:0003735">
    <property type="term" value="F:structural constituent of ribosome"/>
    <property type="evidence" value="ECO:0007669"/>
    <property type="project" value="InterPro"/>
</dbReference>
<dbReference type="InterPro" id="IPR000266">
    <property type="entry name" value="Ribosomal_uS17"/>
</dbReference>
<proteinExistence type="inferred from homology"/>
<dbReference type="GO" id="GO:0006412">
    <property type="term" value="P:translation"/>
    <property type="evidence" value="ECO:0007669"/>
    <property type="project" value="InterPro"/>
</dbReference>
<evidence type="ECO:0000313" key="6">
    <source>
        <dbReference type="Proteomes" id="UP001182556"/>
    </source>
</evidence>
<dbReference type="InterPro" id="IPR012340">
    <property type="entry name" value="NA-bd_OB-fold"/>
</dbReference>
<dbReference type="SUPFAM" id="SSF50249">
    <property type="entry name" value="Nucleic acid-binding proteins"/>
    <property type="match status" value="1"/>
</dbReference>
<dbReference type="Proteomes" id="UP001182556">
    <property type="component" value="Unassembled WGS sequence"/>
</dbReference>
<evidence type="ECO:0000256" key="3">
    <source>
        <dbReference type="ARBA" id="ARBA00023274"/>
    </source>
</evidence>
<keyword evidence="2" id="KW-0689">Ribosomal protein</keyword>
<keyword evidence="6" id="KW-1185">Reference proteome</keyword>
<evidence type="ECO:0000313" key="5">
    <source>
        <dbReference type="EMBL" id="KAK1927989.1"/>
    </source>
</evidence>
<protein>
    <submittedName>
        <fullName evidence="5">Uncharacterized protein</fullName>
    </submittedName>
</protein>
<reference evidence="5" key="1">
    <citation type="submission" date="2023-02" db="EMBL/GenBank/DDBJ databases">
        <title>Identification and recombinant expression of a fungal hydrolase from Papiliotrema laurentii that hydrolyzes apple cutin and clears colloidal polyester polyurethane.</title>
        <authorList>
            <consortium name="DOE Joint Genome Institute"/>
            <person name="Roman V.A."/>
            <person name="Bojanowski C."/>
            <person name="Crable B.R."/>
            <person name="Wagner D.N."/>
            <person name="Hung C.S."/>
            <person name="Nadeau L.J."/>
            <person name="Schratz L."/>
            <person name="Haridas S."/>
            <person name="Pangilinan J."/>
            <person name="Lipzen A."/>
            <person name="Na H."/>
            <person name="Yan M."/>
            <person name="Ng V."/>
            <person name="Grigoriev I.V."/>
            <person name="Spatafora J.W."/>
            <person name="Barlow D."/>
            <person name="Biffinger J."/>
            <person name="Kelley-Loughnane N."/>
            <person name="Varaljay V.A."/>
            <person name="Crookes-Goodson W.J."/>
        </authorList>
    </citation>
    <scope>NUCLEOTIDE SEQUENCE</scope>
    <source>
        <strain evidence="5">5307AH</strain>
    </source>
</reference>
<sequence>MPTIHTGVVTSIGKMSKTVTVVVNRVVELPKILKTVRRSSKFLVHDENHLSVVGDKVKIIDGVNYSLRKHFRLHSIDRTGREPSQFATKPREWRLLENKLKSSAERLRVVMEKRDAKVQRKVKFAASYAERARASGVAAPSSSGAKKIEGASSTGGRQKSSRGEDKSR</sequence>
<dbReference type="Gene3D" id="2.40.50.140">
    <property type="entry name" value="Nucleic acid-binding proteins"/>
    <property type="match status" value="1"/>
</dbReference>
<evidence type="ECO:0000256" key="4">
    <source>
        <dbReference type="SAM" id="MobiDB-lite"/>
    </source>
</evidence>
<dbReference type="EMBL" id="JAODAN010000001">
    <property type="protein sequence ID" value="KAK1927989.1"/>
    <property type="molecule type" value="Genomic_DNA"/>
</dbReference>
<feature type="region of interest" description="Disordered" evidence="4">
    <location>
        <begin position="132"/>
        <end position="168"/>
    </location>
</feature>
<evidence type="ECO:0000256" key="2">
    <source>
        <dbReference type="ARBA" id="ARBA00022980"/>
    </source>
</evidence>
<dbReference type="AlphaFoldDB" id="A0AAD9FXA6"/>
<accession>A0AAD9FXA6</accession>
<comment type="similarity">
    <text evidence="1">Belongs to the universal ribosomal protein uS17 family.</text>
</comment>
<gene>
    <name evidence="5" type="ORF">DB88DRAFT_480008</name>
</gene>
<organism evidence="5 6">
    <name type="scientific">Papiliotrema laurentii</name>
    <name type="common">Cryptococcus laurentii</name>
    <dbReference type="NCBI Taxonomy" id="5418"/>
    <lineage>
        <taxon>Eukaryota</taxon>
        <taxon>Fungi</taxon>
        <taxon>Dikarya</taxon>
        <taxon>Basidiomycota</taxon>
        <taxon>Agaricomycotina</taxon>
        <taxon>Tremellomycetes</taxon>
        <taxon>Tremellales</taxon>
        <taxon>Rhynchogastremaceae</taxon>
        <taxon>Papiliotrema</taxon>
    </lineage>
</organism>
<name>A0AAD9FXA6_PAPLA</name>
<dbReference type="GO" id="GO:0005840">
    <property type="term" value="C:ribosome"/>
    <property type="evidence" value="ECO:0007669"/>
    <property type="project" value="UniProtKB-KW"/>
</dbReference>